<dbReference type="InterPro" id="IPR011611">
    <property type="entry name" value="PfkB_dom"/>
</dbReference>
<dbReference type="GO" id="GO:0016301">
    <property type="term" value="F:kinase activity"/>
    <property type="evidence" value="ECO:0007669"/>
    <property type="project" value="UniProtKB-KW"/>
</dbReference>
<sequence>MVITFGEMMMRLSPPDFQRFEQANTLEIIFGGCESNVAVALANWEMPASHVTRFPSNPLGKAAKQFLDKNGVHTSFIQLQGERLGLYFLENGVAMRAGRIVYDRYHSAFAEIEVGAFDWEQIFESAKWFHWSGITPALSENCAKECLRALEVAKQKNVFVSADIYYRSNLWKYGKKPQEVMPELVQYCDLVLANEQNLEEIFGIKMEKTANPFVSSASKMIEKYPKIKKVVDTERISISASHNQIKAKMFNGKDFLETEYQEINPIVDRIGGGDAFMAGLIYGLLSYQDDQKALDFGICASALKHTIEGDTNLATVAEIENLMRGDASGRLKR</sequence>
<comment type="similarity">
    <text evidence="1">Belongs to the carbohydrate kinase PfkB family.</text>
</comment>
<dbReference type="CDD" id="cd01166">
    <property type="entry name" value="KdgK"/>
    <property type="match status" value="1"/>
</dbReference>
<dbReference type="InterPro" id="IPR052700">
    <property type="entry name" value="Carb_kinase_PfkB-like"/>
</dbReference>
<dbReference type="OrthoDB" id="9813569at2"/>
<dbReference type="PANTHER" id="PTHR43320">
    <property type="entry name" value="SUGAR KINASE"/>
    <property type="match status" value="1"/>
</dbReference>
<keyword evidence="3 5" id="KW-0418">Kinase</keyword>
<gene>
    <name evidence="5" type="ORF">SAMN04488541_103233</name>
</gene>
<feature type="domain" description="Carbohydrate kinase PfkB" evidence="4">
    <location>
        <begin position="2"/>
        <end position="311"/>
    </location>
</feature>
<evidence type="ECO:0000313" key="6">
    <source>
        <dbReference type="Proteomes" id="UP000199513"/>
    </source>
</evidence>
<evidence type="ECO:0000256" key="2">
    <source>
        <dbReference type="ARBA" id="ARBA00022679"/>
    </source>
</evidence>
<dbReference type="RefSeq" id="WP_091548550.1">
    <property type="nucleotide sequence ID" value="NZ_FONY01000032.1"/>
</dbReference>
<keyword evidence="2" id="KW-0808">Transferase</keyword>
<dbReference type="SUPFAM" id="SSF53613">
    <property type="entry name" value="Ribokinase-like"/>
    <property type="match status" value="1"/>
</dbReference>
<organism evidence="5 6">
    <name type="scientific">Thermoflexibacter ruber</name>
    <dbReference type="NCBI Taxonomy" id="1003"/>
    <lineage>
        <taxon>Bacteria</taxon>
        <taxon>Pseudomonadati</taxon>
        <taxon>Bacteroidota</taxon>
        <taxon>Cytophagia</taxon>
        <taxon>Cytophagales</taxon>
        <taxon>Thermoflexibacteraceae</taxon>
        <taxon>Thermoflexibacter</taxon>
    </lineage>
</organism>
<dbReference type="Pfam" id="PF00294">
    <property type="entry name" value="PfkB"/>
    <property type="match status" value="1"/>
</dbReference>
<accession>A0A1I2IIP2</accession>
<evidence type="ECO:0000256" key="1">
    <source>
        <dbReference type="ARBA" id="ARBA00010688"/>
    </source>
</evidence>
<protein>
    <submittedName>
        <fullName evidence="5">2-dehydro-3-deoxygluconokinase</fullName>
    </submittedName>
</protein>
<evidence type="ECO:0000256" key="3">
    <source>
        <dbReference type="ARBA" id="ARBA00022777"/>
    </source>
</evidence>
<dbReference type="Proteomes" id="UP000199513">
    <property type="component" value="Unassembled WGS sequence"/>
</dbReference>
<evidence type="ECO:0000313" key="5">
    <source>
        <dbReference type="EMBL" id="SFF41523.1"/>
    </source>
</evidence>
<proteinExistence type="inferred from homology"/>
<name>A0A1I2IIP2_9BACT</name>
<dbReference type="EMBL" id="FONY01000032">
    <property type="protein sequence ID" value="SFF41523.1"/>
    <property type="molecule type" value="Genomic_DNA"/>
</dbReference>
<keyword evidence="6" id="KW-1185">Reference proteome</keyword>
<reference evidence="6" key="1">
    <citation type="submission" date="2016-10" db="EMBL/GenBank/DDBJ databases">
        <authorList>
            <person name="Varghese N."/>
            <person name="Submissions S."/>
        </authorList>
    </citation>
    <scope>NUCLEOTIDE SEQUENCE [LARGE SCALE GENOMIC DNA]</scope>
    <source>
        <strain>GEY</strain>
        <strain evidence="6">DSM 9560</strain>
    </source>
</reference>
<dbReference type="AlphaFoldDB" id="A0A1I2IIP2"/>
<dbReference type="STRING" id="1003.SAMN04488541_103233"/>
<evidence type="ECO:0000259" key="4">
    <source>
        <dbReference type="Pfam" id="PF00294"/>
    </source>
</evidence>
<dbReference type="PANTHER" id="PTHR43320:SF2">
    <property type="entry name" value="2-DEHYDRO-3-DEOXYGLUCONOKINASE_2-DEHYDRO-3-DEOXYGALACTONOKINASE"/>
    <property type="match status" value="1"/>
</dbReference>
<dbReference type="InterPro" id="IPR029056">
    <property type="entry name" value="Ribokinase-like"/>
</dbReference>
<dbReference type="Gene3D" id="3.40.1190.20">
    <property type="match status" value="1"/>
</dbReference>